<dbReference type="Proteomes" id="UP000297245">
    <property type="component" value="Unassembled WGS sequence"/>
</dbReference>
<reference evidence="3 4" key="1">
    <citation type="journal article" date="2019" name="Nat. Ecol. Evol.">
        <title>Megaphylogeny resolves global patterns of mushroom evolution.</title>
        <authorList>
            <person name="Varga T."/>
            <person name="Krizsan K."/>
            <person name="Foldi C."/>
            <person name="Dima B."/>
            <person name="Sanchez-Garcia M."/>
            <person name="Sanchez-Ramirez S."/>
            <person name="Szollosi G.J."/>
            <person name="Szarkandi J.G."/>
            <person name="Papp V."/>
            <person name="Albert L."/>
            <person name="Andreopoulos W."/>
            <person name="Angelini C."/>
            <person name="Antonin V."/>
            <person name="Barry K.W."/>
            <person name="Bougher N.L."/>
            <person name="Buchanan P."/>
            <person name="Buyck B."/>
            <person name="Bense V."/>
            <person name="Catcheside P."/>
            <person name="Chovatia M."/>
            <person name="Cooper J."/>
            <person name="Damon W."/>
            <person name="Desjardin D."/>
            <person name="Finy P."/>
            <person name="Geml J."/>
            <person name="Haridas S."/>
            <person name="Hughes K."/>
            <person name="Justo A."/>
            <person name="Karasinski D."/>
            <person name="Kautmanova I."/>
            <person name="Kiss B."/>
            <person name="Kocsube S."/>
            <person name="Kotiranta H."/>
            <person name="LaButti K.M."/>
            <person name="Lechner B.E."/>
            <person name="Liimatainen K."/>
            <person name="Lipzen A."/>
            <person name="Lukacs Z."/>
            <person name="Mihaltcheva S."/>
            <person name="Morgado L.N."/>
            <person name="Niskanen T."/>
            <person name="Noordeloos M.E."/>
            <person name="Ohm R.A."/>
            <person name="Ortiz-Santana B."/>
            <person name="Ovrebo C."/>
            <person name="Racz N."/>
            <person name="Riley R."/>
            <person name="Savchenko A."/>
            <person name="Shiryaev A."/>
            <person name="Soop K."/>
            <person name="Spirin V."/>
            <person name="Szebenyi C."/>
            <person name="Tomsovsky M."/>
            <person name="Tulloss R.E."/>
            <person name="Uehling J."/>
            <person name="Grigoriev I.V."/>
            <person name="Vagvolgyi C."/>
            <person name="Papp T."/>
            <person name="Martin F.M."/>
            <person name="Miettinen O."/>
            <person name="Hibbett D.S."/>
            <person name="Nagy L.G."/>
        </authorList>
    </citation>
    <scope>NUCLEOTIDE SEQUENCE [LARGE SCALE GENOMIC DNA]</scope>
    <source>
        <strain evidence="3 4">CBS 962.96</strain>
    </source>
</reference>
<feature type="compositionally biased region" description="Low complexity" evidence="1">
    <location>
        <begin position="1"/>
        <end position="27"/>
    </location>
</feature>
<proteinExistence type="predicted"/>
<feature type="non-terminal residue" evidence="3">
    <location>
        <position position="136"/>
    </location>
</feature>
<dbReference type="InterPro" id="IPR041588">
    <property type="entry name" value="Integrase_H2C2"/>
</dbReference>
<gene>
    <name evidence="3" type="ORF">K435DRAFT_678821</name>
</gene>
<feature type="domain" description="Integrase zinc-binding" evidence="2">
    <location>
        <begin position="103"/>
        <end position="136"/>
    </location>
</feature>
<evidence type="ECO:0000259" key="2">
    <source>
        <dbReference type="Pfam" id="PF17921"/>
    </source>
</evidence>
<evidence type="ECO:0000313" key="4">
    <source>
        <dbReference type="Proteomes" id="UP000297245"/>
    </source>
</evidence>
<organism evidence="3 4">
    <name type="scientific">Dendrothele bispora (strain CBS 962.96)</name>
    <dbReference type="NCBI Taxonomy" id="1314807"/>
    <lineage>
        <taxon>Eukaryota</taxon>
        <taxon>Fungi</taxon>
        <taxon>Dikarya</taxon>
        <taxon>Basidiomycota</taxon>
        <taxon>Agaricomycotina</taxon>
        <taxon>Agaricomycetes</taxon>
        <taxon>Agaricomycetidae</taxon>
        <taxon>Agaricales</taxon>
        <taxon>Agaricales incertae sedis</taxon>
        <taxon>Dendrothele</taxon>
    </lineage>
</organism>
<name>A0A4S8LK47_DENBC</name>
<dbReference type="AlphaFoldDB" id="A0A4S8LK47"/>
<feature type="region of interest" description="Disordered" evidence="1">
    <location>
        <begin position="1"/>
        <end position="28"/>
    </location>
</feature>
<dbReference type="Gene3D" id="1.10.340.70">
    <property type="match status" value="1"/>
</dbReference>
<dbReference type="EMBL" id="ML179385">
    <property type="protein sequence ID" value="THU89018.1"/>
    <property type="molecule type" value="Genomic_DNA"/>
</dbReference>
<evidence type="ECO:0000313" key="3">
    <source>
        <dbReference type="EMBL" id="THU89018.1"/>
    </source>
</evidence>
<accession>A0A4S8LK47</accession>
<dbReference type="Pfam" id="PF17921">
    <property type="entry name" value="Integrase_H2C2"/>
    <property type="match status" value="1"/>
</dbReference>
<sequence length="136" mass="15200">MEGESSGTTTTTTPDQNPNSTTSSSNSVEPEYDLIHFLSRKIGDSNLIEVIKKGYSKDPLIQSIILRPKEHRNFVVENNLVYLKRGNGELSLCIPPNTLLNGTSLRELLISEAHSLLAHLGYAKTSAYLRDNVWWK</sequence>
<dbReference type="OrthoDB" id="3249394at2759"/>
<protein>
    <recommendedName>
        <fullName evidence="2">Integrase zinc-binding domain-containing protein</fullName>
    </recommendedName>
</protein>
<keyword evidence="4" id="KW-1185">Reference proteome</keyword>
<evidence type="ECO:0000256" key="1">
    <source>
        <dbReference type="SAM" id="MobiDB-lite"/>
    </source>
</evidence>